<dbReference type="PANTHER" id="PTHR19328">
    <property type="entry name" value="HEDGEHOG-INTERACTING PROTEIN"/>
    <property type="match status" value="1"/>
</dbReference>
<evidence type="ECO:0000313" key="7">
    <source>
        <dbReference type="EMBL" id="MBB3841359.1"/>
    </source>
</evidence>
<keyword evidence="8" id="KW-1185">Reference proteome</keyword>
<dbReference type="Gene3D" id="2.120.10.30">
    <property type="entry name" value="TolB, C-terminal domain"/>
    <property type="match status" value="1"/>
</dbReference>
<sequence>MFQKPLTPFFKKSFYWLFFAISLSQWNVFAQTSYTTDAKTLAKGQQLFQANCSTCHNFLQKGIGPSLERATTELPADWLKKVIHNAPEVLASGDARLTKLFEDYKQVMPPFTQLKGAEIEAILAFIHKNQKELARDKEAVGAVLDPLPEKIKKEGWQMQLRYLSTAPVTGPKAPLARINKMLVLKGQKDRVFVSDLQGILYELINNQWNVALDIRKERPQFISSPGLATGLGSFAFHPDFSKNGLLYTTHTEKANSALADFRYADSIKVTLQWVVTEWKIANSGTIPFAVKGRELFRINMVSPIHGMQEITFNPLAKAGDKEYGLMYIGIGDGGASENGFPHICNSTNGAWSSVLRIDPLGKNSRNGRYGIPESNPYANATSPSTVKEVFCRGFRNPNRITWSPDGKMLITDIGQTNIEELNLGKAGADYGWPDREGTFVINPRGRMDKVFPLPANEPPQKYTYPIMQYDHDEGKAIGGGFVYQGKANPDLQGKYVFTDINNGRVFLAENAQFVQGRSAHIQEIELVIDNQPADFFQLHSPAKPDPHIGVGLDNEMYVFTKADGKLYQVVGFSRKAK</sequence>
<keyword evidence="3 4" id="KW-0408">Iron</keyword>
<protein>
    <submittedName>
        <fullName evidence="7">Glucose/arabinose dehydrogenase/cytochrome c5</fullName>
    </submittedName>
</protein>
<dbReference type="GO" id="GO:0009055">
    <property type="term" value="F:electron transfer activity"/>
    <property type="evidence" value="ECO:0007669"/>
    <property type="project" value="InterPro"/>
</dbReference>
<dbReference type="InterPro" id="IPR036909">
    <property type="entry name" value="Cyt_c-like_dom_sf"/>
</dbReference>
<dbReference type="InterPro" id="IPR011042">
    <property type="entry name" value="6-blade_b-propeller_TolB-like"/>
</dbReference>
<accession>A0A7W5ZQP9</accession>
<proteinExistence type="predicted"/>
<dbReference type="GO" id="GO:0046872">
    <property type="term" value="F:metal ion binding"/>
    <property type="evidence" value="ECO:0007669"/>
    <property type="project" value="UniProtKB-KW"/>
</dbReference>
<dbReference type="SUPFAM" id="SSF46626">
    <property type="entry name" value="Cytochrome c"/>
    <property type="match status" value="1"/>
</dbReference>
<evidence type="ECO:0000256" key="3">
    <source>
        <dbReference type="ARBA" id="ARBA00023004"/>
    </source>
</evidence>
<feature type="signal peptide" evidence="5">
    <location>
        <begin position="1"/>
        <end position="30"/>
    </location>
</feature>
<reference evidence="7 8" key="1">
    <citation type="submission" date="2020-08" db="EMBL/GenBank/DDBJ databases">
        <title>Genomic Encyclopedia of Type Strains, Phase IV (KMG-IV): sequencing the most valuable type-strain genomes for metagenomic binning, comparative biology and taxonomic classification.</title>
        <authorList>
            <person name="Goeker M."/>
        </authorList>
    </citation>
    <scope>NUCLEOTIDE SEQUENCE [LARGE SCALE GENOMIC DNA]</scope>
    <source>
        <strain evidence="7 8">DSM 17976</strain>
    </source>
</reference>
<dbReference type="InterPro" id="IPR009056">
    <property type="entry name" value="Cyt_c-like_dom"/>
</dbReference>
<dbReference type="InterPro" id="IPR011041">
    <property type="entry name" value="Quinoprot_gluc/sorb_DH_b-prop"/>
</dbReference>
<organism evidence="7 8">
    <name type="scientific">Runella defluvii</name>
    <dbReference type="NCBI Taxonomy" id="370973"/>
    <lineage>
        <taxon>Bacteria</taxon>
        <taxon>Pseudomonadati</taxon>
        <taxon>Bacteroidota</taxon>
        <taxon>Cytophagia</taxon>
        <taxon>Cytophagales</taxon>
        <taxon>Spirosomataceae</taxon>
        <taxon>Runella</taxon>
    </lineage>
</organism>
<dbReference type="RefSeq" id="WP_183978978.1">
    <property type="nucleotide sequence ID" value="NZ_JACIBY010000016.1"/>
</dbReference>
<evidence type="ECO:0000256" key="5">
    <source>
        <dbReference type="SAM" id="SignalP"/>
    </source>
</evidence>
<keyword evidence="1 4" id="KW-0349">Heme</keyword>
<dbReference type="AlphaFoldDB" id="A0A7W5ZQP9"/>
<feature type="chain" id="PRO_5031011996" evidence="5">
    <location>
        <begin position="31"/>
        <end position="577"/>
    </location>
</feature>
<feature type="domain" description="Cytochrome c" evidence="6">
    <location>
        <begin position="39"/>
        <end position="130"/>
    </location>
</feature>
<gene>
    <name evidence="7" type="ORF">FHS57_005387</name>
</gene>
<dbReference type="GO" id="GO:0020037">
    <property type="term" value="F:heme binding"/>
    <property type="evidence" value="ECO:0007669"/>
    <property type="project" value="InterPro"/>
</dbReference>
<evidence type="ECO:0000256" key="1">
    <source>
        <dbReference type="ARBA" id="ARBA00022617"/>
    </source>
</evidence>
<dbReference type="Proteomes" id="UP000541352">
    <property type="component" value="Unassembled WGS sequence"/>
</dbReference>
<evidence type="ECO:0000313" key="8">
    <source>
        <dbReference type="Proteomes" id="UP000541352"/>
    </source>
</evidence>
<dbReference type="PANTHER" id="PTHR19328:SF13">
    <property type="entry name" value="HIPL1 PROTEIN"/>
    <property type="match status" value="1"/>
</dbReference>
<dbReference type="Gene3D" id="1.10.760.10">
    <property type="entry name" value="Cytochrome c-like domain"/>
    <property type="match status" value="1"/>
</dbReference>
<comment type="caution">
    <text evidence="7">The sequence shown here is derived from an EMBL/GenBank/DDBJ whole genome shotgun (WGS) entry which is preliminary data.</text>
</comment>
<dbReference type="PROSITE" id="PS51007">
    <property type="entry name" value="CYTC"/>
    <property type="match status" value="1"/>
</dbReference>
<evidence type="ECO:0000259" key="6">
    <source>
        <dbReference type="PROSITE" id="PS51007"/>
    </source>
</evidence>
<dbReference type="EMBL" id="JACIBY010000016">
    <property type="protein sequence ID" value="MBB3841359.1"/>
    <property type="molecule type" value="Genomic_DNA"/>
</dbReference>
<keyword evidence="5" id="KW-0732">Signal</keyword>
<evidence type="ECO:0000256" key="4">
    <source>
        <dbReference type="PROSITE-ProRule" id="PRU00433"/>
    </source>
</evidence>
<dbReference type="Pfam" id="PF00034">
    <property type="entry name" value="Cytochrom_C"/>
    <property type="match status" value="1"/>
</dbReference>
<dbReference type="SUPFAM" id="SSF50952">
    <property type="entry name" value="Soluble quinoprotein glucose dehydrogenase"/>
    <property type="match status" value="1"/>
</dbReference>
<dbReference type="InterPro" id="IPR012938">
    <property type="entry name" value="Glc/Sorbosone_DH"/>
</dbReference>
<name>A0A7W5ZQP9_9BACT</name>
<dbReference type="Pfam" id="PF07995">
    <property type="entry name" value="GSDH"/>
    <property type="match status" value="1"/>
</dbReference>
<keyword evidence="2 4" id="KW-0479">Metal-binding</keyword>
<evidence type="ECO:0000256" key="2">
    <source>
        <dbReference type="ARBA" id="ARBA00022723"/>
    </source>
</evidence>